<evidence type="ECO:0000256" key="1">
    <source>
        <dbReference type="SAM" id="MobiDB-lite"/>
    </source>
</evidence>
<evidence type="ECO:0000313" key="3">
    <source>
        <dbReference type="Proteomes" id="UP000008142"/>
    </source>
</evidence>
<organism evidence="3">
    <name type="scientific">Ajellomyces capsulatus (strain H88)</name>
    <name type="common">Darling's disease fungus</name>
    <name type="synonym">Histoplasma capsulatum</name>
    <dbReference type="NCBI Taxonomy" id="544711"/>
    <lineage>
        <taxon>Eukaryota</taxon>
        <taxon>Fungi</taxon>
        <taxon>Dikarya</taxon>
        <taxon>Ascomycota</taxon>
        <taxon>Pezizomycotina</taxon>
        <taxon>Eurotiomycetes</taxon>
        <taxon>Eurotiomycetidae</taxon>
        <taxon>Onygenales</taxon>
        <taxon>Ajellomycetaceae</taxon>
        <taxon>Histoplasma</taxon>
    </lineage>
</organism>
<name>F0UCD6_AJEC8</name>
<sequence>MVNSLFSTPWFSQICGNRRGKPIVQLGGAQLNSGTLGFRASKKNLTMNSGAYQYFVSNGKISCHSRRIWVVIDSRQEQGNDHATTCVMNTPEMSVDSGSRGMDSNNIVVIWVNIRTYPVPTSSSTGSKTQEANTPQLGHDSSTGLDGEFCRPVMNISVSHCHIGTTTLHPEARLGIIPPMFVQTPRAENPSRLEADCYITILSQTIQLEQSLVISPSPPPTDLMLKAESNFRALNHSISTWKGHGQDVRDCRTIAGISFPLANNSAEIKIQKVLILLDPQRRKGGRVSKLTSKYGVWTPYSLNSLKF</sequence>
<accession>F0UCD6</accession>
<dbReference type="OrthoDB" id="2943660at2759"/>
<reference evidence="3" key="1">
    <citation type="submission" date="2008-07" db="EMBL/GenBank/DDBJ databases">
        <title>Annotation of Ajellomyces capsulatus strain H88.</title>
        <authorList>
            <person name="Champion M."/>
            <person name="Cuomo C."/>
            <person name="Ma L.-J."/>
            <person name="Henn M.R."/>
            <person name="Sil A."/>
            <person name="Goldman B."/>
            <person name="Young S.K."/>
            <person name="Kodira C.D."/>
            <person name="Zeng Q."/>
            <person name="Koehrsen M."/>
            <person name="Alvarado L."/>
            <person name="Berlin A."/>
            <person name="Borenstein D."/>
            <person name="Chen Z."/>
            <person name="Engels R."/>
            <person name="Freedman E."/>
            <person name="Gellesch M."/>
            <person name="Goldberg J."/>
            <person name="Griggs A."/>
            <person name="Gujja S."/>
            <person name="Heiman D."/>
            <person name="Hepburn T."/>
            <person name="Howarth C."/>
            <person name="Jen D."/>
            <person name="Larson L."/>
            <person name="Lewis B."/>
            <person name="Mehta T."/>
            <person name="Park D."/>
            <person name="Pearson M."/>
            <person name="Roberts A."/>
            <person name="Saif S."/>
            <person name="Shea T."/>
            <person name="Shenoy N."/>
            <person name="Sisk P."/>
            <person name="Stolte C."/>
            <person name="Sykes S."/>
            <person name="Walk T."/>
            <person name="White J."/>
            <person name="Yandava C."/>
            <person name="Klein B."/>
            <person name="McEwen J.G."/>
            <person name="Puccia R."/>
            <person name="Goldman G.H."/>
            <person name="Felipe M.S."/>
            <person name="Nino-Vega G."/>
            <person name="San-Blas G."/>
            <person name="Taylor J."/>
            <person name="Mendoza L."/>
            <person name="Galagan J."/>
            <person name="Nusbaum C."/>
            <person name="Birren B."/>
        </authorList>
    </citation>
    <scope>NUCLEOTIDE SEQUENCE [LARGE SCALE GENOMIC DNA]</scope>
    <source>
        <strain evidence="3">H88</strain>
    </source>
</reference>
<protein>
    <submittedName>
        <fullName evidence="2">Predicted protein</fullName>
    </submittedName>
</protein>
<gene>
    <name evidence="2" type="ORF">HCEG_03244</name>
</gene>
<dbReference type="HOGENOM" id="CLU_930556_0_0_1"/>
<dbReference type="EMBL" id="DS990637">
    <property type="protein sequence ID" value="EGC44029.1"/>
    <property type="molecule type" value="Genomic_DNA"/>
</dbReference>
<dbReference type="Proteomes" id="UP000008142">
    <property type="component" value="Unassembled WGS sequence"/>
</dbReference>
<feature type="region of interest" description="Disordered" evidence="1">
    <location>
        <begin position="120"/>
        <end position="144"/>
    </location>
</feature>
<dbReference type="AlphaFoldDB" id="F0UCD6"/>
<evidence type="ECO:0000313" key="2">
    <source>
        <dbReference type="EMBL" id="EGC44029.1"/>
    </source>
</evidence>
<proteinExistence type="predicted"/>
<dbReference type="OMA" id="CRTIAGI"/>